<evidence type="ECO:0000256" key="1">
    <source>
        <dbReference type="SAM" id="Phobius"/>
    </source>
</evidence>
<keyword evidence="1" id="KW-1133">Transmembrane helix</keyword>
<gene>
    <name evidence="2" type="ORF">UFOPK2370_00187</name>
</gene>
<dbReference type="AlphaFoldDB" id="A0A6J6MZT3"/>
<dbReference type="EMBL" id="CAEZXK010000003">
    <property type="protein sequence ID" value="CAB4679871.1"/>
    <property type="molecule type" value="Genomic_DNA"/>
</dbReference>
<sequence>MKTLAKIKKREFKLPVWVKTKVIAPFVLICVFLTGAFFQLNFPLFKKPETPVEYNSATLTAHEKWQIEQDTCESMRKIYGFIENETVSPEEVLALARVEQKVTAQVLKTWNDHAEGKKLSDDWYANATEVWASIIDITESYPYRNEPWLAEVYPRLANVDEFKKYLVYGIESPANDTSVLWMVVLKRCVYASEEPAVVAPVVKKSATDSSYCPIYADFKNLNFNRPELAAVWAQNNLRTVNQLGQKSNSYTQLESSMSGLLSSFTDVQLTMPNQQQVDAFLNRAPLQILTNRLDLLCGA</sequence>
<keyword evidence="1" id="KW-0472">Membrane</keyword>
<reference evidence="2" key="1">
    <citation type="submission" date="2020-05" db="EMBL/GenBank/DDBJ databases">
        <authorList>
            <person name="Chiriac C."/>
            <person name="Salcher M."/>
            <person name="Ghai R."/>
            <person name="Kavagutti S V."/>
        </authorList>
    </citation>
    <scope>NUCLEOTIDE SEQUENCE</scope>
</reference>
<accession>A0A6J6MZT3</accession>
<evidence type="ECO:0000313" key="2">
    <source>
        <dbReference type="EMBL" id="CAB4679871.1"/>
    </source>
</evidence>
<keyword evidence="1" id="KW-0812">Transmembrane</keyword>
<protein>
    <submittedName>
        <fullName evidence="2">Unannotated protein</fullName>
    </submittedName>
</protein>
<feature type="transmembrane region" description="Helical" evidence="1">
    <location>
        <begin position="21"/>
        <end position="40"/>
    </location>
</feature>
<proteinExistence type="predicted"/>
<name>A0A6J6MZT3_9ZZZZ</name>
<organism evidence="2">
    <name type="scientific">freshwater metagenome</name>
    <dbReference type="NCBI Taxonomy" id="449393"/>
    <lineage>
        <taxon>unclassified sequences</taxon>
        <taxon>metagenomes</taxon>
        <taxon>ecological metagenomes</taxon>
    </lineage>
</organism>